<dbReference type="Gene3D" id="1.10.238.10">
    <property type="entry name" value="EF-hand"/>
    <property type="match status" value="1"/>
</dbReference>
<dbReference type="SUPFAM" id="SSF47473">
    <property type="entry name" value="EF-hand"/>
    <property type="match status" value="1"/>
</dbReference>
<dbReference type="InterPro" id="IPR002048">
    <property type="entry name" value="EF_hand_dom"/>
</dbReference>
<accession>A0AA36INL9</accession>
<evidence type="ECO:0000313" key="5">
    <source>
        <dbReference type="Proteomes" id="UP001178507"/>
    </source>
</evidence>
<evidence type="ECO:0000256" key="2">
    <source>
        <dbReference type="SAM" id="MobiDB-lite"/>
    </source>
</evidence>
<dbReference type="GO" id="GO:0005509">
    <property type="term" value="F:calcium ion binding"/>
    <property type="evidence" value="ECO:0007669"/>
    <property type="project" value="InterPro"/>
</dbReference>
<protein>
    <recommendedName>
        <fullName evidence="3">EF-hand domain-containing protein</fullName>
    </recommendedName>
</protein>
<organism evidence="4 5">
    <name type="scientific">Effrenium voratum</name>
    <dbReference type="NCBI Taxonomy" id="2562239"/>
    <lineage>
        <taxon>Eukaryota</taxon>
        <taxon>Sar</taxon>
        <taxon>Alveolata</taxon>
        <taxon>Dinophyceae</taxon>
        <taxon>Suessiales</taxon>
        <taxon>Symbiodiniaceae</taxon>
        <taxon>Effrenium</taxon>
    </lineage>
</organism>
<dbReference type="EMBL" id="CAUJNA010001990">
    <property type="protein sequence ID" value="CAJ1390012.1"/>
    <property type="molecule type" value="Genomic_DNA"/>
</dbReference>
<dbReference type="Proteomes" id="UP001178507">
    <property type="component" value="Unassembled WGS sequence"/>
</dbReference>
<feature type="compositionally biased region" description="Low complexity" evidence="2">
    <location>
        <begin position="169"/>
        <end position="199"/>
    </location>
</feature>
<gene>
    <name evidence="4" type="ORF">EVOR1521_LOCUS15524</name>
</gene>
<evidence type="ECO:0000313" key="4">
    <source>
        <dbReference type="EMBL" id="CAJ1390012.1"/>
    </source>
</evidence>
<dbReference type="AlphaFoldDB" id="A0AA36INL9"/>
<proteinExistence type="predicted"/>
<evidence type="ECO:0000259" key="3">
    <source>
        <dbReference type="PROSITE" id="PS50222"/>
    </source>
</evidence>
<evidence type="ECO:0000256" key="1">
    <source>
        <dbReference type="ARBA" id="ARBA00022837"/>
    </source>
</evidence>
<sequence>MEGTVKAIEAGGSKPRQRQHFVETVLGARRREACSWHNTPLGEVVRGNSAQLEERAVLATNLYGLMHEHFKSSGDFFKVLDVNGDGVIQHEEFQRSMKKIFKGAFSSEECRKLFTAADSRGQGNVTSEDIYQLLRLGAIATGKELPEAPGAYPSASEDPGSPAGGGSRPGTASSSRPGTAGSANPSSPSPNPEVEGPPAVTSDDLWSVSREAAQGMVDRLTQELVRVMPERRQKIFRELAGAREKKEKDTFLTKLGELAGQVVESRFVGLVKEIWPGVSTGGKAPFARSIMTSLRWINSVSHEDDGLRAQ</sequence>
<feature type="domain" description="EF-hand" evidence="3">
    <location>
        <begin position="68"/>
        <end position="103"/>
    </location>
</feature>
<name>A0AA36INL9_9DINO</name>
<dbReference type="Pfam" id="PF13499">
    <property type="entry name" value="EF-hand_7"/>
    <property type="match status" value="1"/>
</dbReference>
<dbReference type="PROSITE" id="PS00018">
    <property type="entry name" value="EF_HAND_1"/>
    <property type="match status" value="1"/>
</dbReference>
<keyword evidence="1" id="KW-0106">Calcium</keyword>
<reference evidence="4" key="1">
    <citation type="submission" date="2023-08" db="EMBL/GenBank/DDBJ databases">
        <authorList>
            <person name="Chen Y."/>
            <person name="Shah S."/>
            <person name="Dougan E. K."/>
            <person name="Thang M."/>
            <person name="Chan C."/>
        </authorList>
    </citation>
    <scope>NUCLEOTIDE SEQUENCE</scope>
</reference>
<feature type="region of interest" description="Disordered" evidence="2">
    <location>
        <begin position="145"/>
        <end position="202"/>
    </location>
</feature>
<dbReference type="InterPro" id="IPR018247">
    <property type="entry name" value="EF_Hand_1_Ca_BS"/>
</dbReference>
<comment type="caution">
    <text evidence="4">The sequence shown here is derived from an EMBL/GenBank/DDBJ whole genome shotgun (WGS) entry which is preliminary data.</text>
</comment>
<keyword evidence="5" id="KW-1185">Reference proteome</keyword>
<dbReference type="PROSITE" id="PS50222">
    <property type="entry name" value="EF_HAND_2"/>
    <property type="match status" value="1"/>
</dbReference>
<dbReference type="InterPro" id="IPR011992">
    <property type="entry name" value="EF-hand-dom_pair"/>
</dbReference>